<dbReference type="Pfam" id="PF00672">
    <property type="entry name" value="HAMP"/>
    <property type="match status" value="1"/>
</dbReference>
<dbReference type="InterPro" id="IPR003660">
    <property type="entry name" value="HAMP_dom"/>
</dbReference>
<keyword evidence="4" id="KW-1133">Transmembrane helix</keyword>
<dbReference type="SMART" id="SM00304">
    <property type="entry name" value="HAMP"/>
    <property type="match status" value="1"/>
</dbReference>
<dbReference type="SMART" id="SM00267">
    <property type="entry name" value="GGDEF"/>
    <property type="match status" value="1"/>
</dbReference>
<dbReference type="PROSITE" id="PS50887">
    <property type="entry name" value="GGDEF"/>
    <property type="match status" value="1"/>
</dbReference>
<accession>A0A5C4JR86</accession>
<evidence type="ECO:0000256" key="2">
    <source>
        <dbReference type="ARBA" id="ARBA00034247"/>
    </source>
</evidence>
<feature type="domain" description="HAMP" evidence="5">
    <location>
        <begin position="256"/>
        <end position="308"/>
    </location>
</feature>
<evidence type="ECO:0000256" key="1">
    <source>
        <dbReference type="ARBA" id="ARBA00012528"/>
    </source>
</evidence>
<name>A0A5C4JR86_9HYPH</name>
<keyword evidence="8" id="KW-1185">Reference proteome</keyword>
<evidence type="ECO:0000256" key="3">
    <source>
        <dbReference type="SAM" id="MobiDB-lite"/>
    </source>
</evidence>
<sequence>MIRLRRSEPGGPASSGQSRLRPGEPLRVDLTTENRDLETKHMDDQFETGAARRWLQSLSLRAWLVFGFLLALLPVLVFSVVWYTQYRQQVAEPFRHVLHTQHRVLVSLERIQSNLWDIAASVNDYANEGDEHYRSAFEAAERDIATHLRDLEQTTGAYPAFAPILKGVEQQWAQLLEVAARVEPSGGNVDPTLKRFESVIAETGKRVEDIAETMRLMNEESHARALEVMRRLEIFAIIAGLLAVLFATAGIFIIDQALIRSTDKLVEGAMRVADGKRDREIDVRVPPELASVAQAFNAMLKQIVLQEERLAAAARADGLTGLDNRREFDRALDAHIQTARETNQPFALLLIDVDHFKAFNDTHGHLAGDDVLRQVAAVLARSARSADRAYRYGGEEFVMIMPGLRAYEAAALAERIRKAIAEHVMILPNGSENHLTVSIGISVFNPQASQPDIVDLADKALYTAKTEGRNRVKLTA</sequence>
<dbReference type="Gene3D" id="3.30.70.270">
    <property type="match status" value="1"/>
</dbReference>
<dbReference type="PANTHER" id="PTHR45138">
    <property type="entry name" value="REGULATORY COMPONENTS OF SENSORY TRANSDUCTION SYSTEM"/>
    <property type="match status" value="1"/>
</dbReference>
<evidence type="ECO:0000313" key="7">
    <source>
        <dbReference type="EMBL" id="TNB47722.1"/>
    </source>
</evidence>
<reference evidence="7 8" key="2">
    <citation type="submission" date="2019-06" db="EMBL/GenBank/DDBJ databases">
        <title>Martelella lutilitoris sp. nov., isolated from a tidal mudflat.</title>
        <authorList>
            <person name="Kim Y.-J."/>
        </authorList>
    </citation>
    <scope>NUCLEOTIDE SEQUENCE [LARGE SCALE GENOMIC DNA]</scope>
    <source>
        <strain evidence="7 8">GH2-6</strain>
    </source>
</reference>
<dbReference type="PANTHER" id="PTHR45138:SF9">
    <property type="entry name" value="DIGUANYLATE CYCLASE DGCM-RELATED"/>
    <property type="match status" value="1"/>
</dbReference>
<dbReference type="Gene3D" id="6.10.340.10">
    <property type="match status" value="1"/>
</dbReference>
<dbReference type="GO" id="GO:0005886">
    <property type="term" value="C:plasma membrane"/>
    <property type="evidence" value="ECO:0007669"/>
    <property type="project" value="TreeGrafter"/>
</dbReference>
<dbReference type="InterPro" id="IPR050469">
    <property type="entry name" value="Diguanylate_Cyclase"/>
</dbReference>
<dbReference type="GO" id="GO:0043709">
    <property type="term" value="P:cell adhesion involved in single-species biofilm formation"/>
    <property type="evidence" value="ECO:0007669"/>
    <property type="project" value="TreeGrafter"/>
</dbReference>
<protein>
    <recommendedName>
        <fullName evidence="1">diguanylate cyclase</fullName>
        <ecNumber evidence="1">2.7.7.65</ecNumber>
    </recommendedName>
</protein>
<organism evidence="7 8">
    <name type="scientific">Martelella lutilitoris</name>
    <dbReference type="NCBI Taxonomy" id="2583532"/>
    <lineage>
        <taxon>Bacteria</taxon>
        <taxon>Pseudomonadati</taxon>
        <taxon>Pseudomonadota</taxon>
        <taxon>Alphaproteobacteria</taxon>
        <taxon>Hyphomicrobiales</taxon>
        <taxon>Aurantimonadaceae</taxon>
        <taxon>Martelella</taxon>
    </lineage>
</organism>
<feature type="domain" description="GGDEF" evidence="6">
    <location>
        <begin position="344"/>
        <end position="476"/>
    </location>
</feature>
<dbReference type="InterPro" id="IPR000160">
    <property type="entry name" value="GGDEF_dom"/>
</dbReference>
<evidence type="ECO:0000259" key="6">
    <source>
        <dbReference type="PROSITE" id="PS50887"/>
    </source>
</evidence>
<keyword evidence="4" id="KW-0472">Membrane</keyword>
<dbReference type="Proteomes" id="UP000307874">
    <property type="component" value="Unassembled WGS sequence"/>
</dbReference>
<evidence type="ECO:0000259" key="5">
    <source>
        <dbReference type="PROSITE" id="PS50885"/>
    </source>
</evidence>
<dbReference type="CDD" id="cd01949">
    <property type="entry name" value="GGDEF"/>
    <property type="match status" value="1"/>
</dbReference>
<dbReference type="EMBL" id="VCLB01000006">
    <property type="protein sequence ID" value="TNB47722.1"/>
    <property type="molecule type" value="Genomic_DNA"/>
</dbReference>
<evidence type="ECO:0000313" key="8">
    <source>
        <dbReference type="Proteomes" id="UP000307874"/>
    </source>
</evidence>
<proteinExistence type="predicted"/>
<dbReference type="GO" id="GO:0052621">
    <property type="term" value="F:diguanylate cyclase activity"/>
    <property type="evidence" value="ECO:0007669"/>
    <property type="project" value="UniProtKB-EC"/>
</dbReference>
<comment type="caution">
    <text evidence="7">The sequence shown here is derived from an EMBL/GenBank/DDBJ whole genome shotgun (WGS) entry which is preliminary data.</text>
</comment>
<feature type="transmembrane region" description="Helical" evidence="4">
    <location>
        <begin position="234"/>
        <end position="254"/>
    </location>
</feature>
<gene>
    <name evidence="7" type="ORF">FF124_12820</name>
</gene>
<dbReference type="FunFam" id="3.30.70.270:FF:000001">
    <property type="entry name" value="Diguanylate cyclase domain protein"/>
    <property type="match status" value="1"/>
</dbReference>
<feature type="transmembrane region" description="Helical" evidence="4">
    <location>
        <begin position="62"/>
        <end position="83"/>
    </location>
</feature>
<dbReference type="SUPFAM" id="SSF55073">
    <property type="entry name" value="Nucleotide cyclase"/>
    <property type="match status" value="1"/>
</dbReference>
<feature type="region of interest" description="Disordered" evidence="3">
    <location>
        <begin position="1"/>
        <end position="25"/>
    </location>
</feature>
<dbReference type="GO" id="GO:0007165">
    <property type="term" value="P:signal transduction"/>
    <property type="evidence" value="ECO:0007669"/>
    <property type="project" value="InterPro"/>
</dbReference>
<dbReference type="InterPro" id="IPR043128">
    <property type="entry name" value="Rev_trsase/Diguanyl_cyclase"/>
</dbReference>
<dbReference type="Pfam" id="PF00990">
    <property type="entry name" value="GGDEF"/>
    <property type="match status" value="1"/>
</dbReference>
<dbReference type="PROSITE" id="PS50885">
    <property type="entry name" value="HAMP"/>
    <property type="match status" value="1"/>
</dbReference>
<dbReference type="AlphaFoldDB" id="A0A5C4JR86"/>
<evidence type="ECO:0000256" key="4">
    <source>
        <dbReference type="SAM" id="Phobius"/>
    </source>
</evidence>
<dbReference type="OrthoDB" id="9812260at2"/>
<comment type="catalytic activity">
    <reaction evidence="2">
        <text>2 GTP = 3',3'-c-di-GMP + 2 diphosphate</text>
        <dbReference type="Rhea" id="RHEA:24898"/>
        <dbReference type="ChEBI" id="CHEBI:33019"/>
        <dbReference type="ChEBI" id="CHEBI:37565"/>
        <dbReference type="ChEBI" id="CHEBI:58805"/>
        <dbReference type="EC" id="2.7.7.65"/>
    </reaction>
</comment>
<dbReference type="CDD" id="cd06225">
    <property type="entry name" value="HAMP"/>
    <property type="match status" value="1"/>
</dbReference>
<dbReference type="InterPro" id="IPR029787">
    <property type="entry name" value="Nucleotide_cyclase"/>
</dbReference>
<keyword evidence="4" id="KW-0812">Transmembrane</keyword>
<reference evidence="7 8" key="1">
    <citation type="submission" date="2019-05" db="EMBL/GenBank/DDBJ databases">
        <authorList>
            <person name="Lee S.D."/>
        </authorList>
    </citation>
    <scope>NUCLEOTIDE SEQUENCE [LARGE SCALE GENOMIC DNA]</scope>
    <source>
        <strain evidence="7 8">GH2-6</strain>
    </source>
</reference>
<dbReference type="NCBIfam" id="TIGR00254">
    <property type="entry name" value="GGDEF"/>
    <property type="match status" value="1"/>
</dbReference>
<dbReference type="GO" id="GO:1902201">
    <property type="term" value="P:negative regulation of bacterial-type flagellum-dependent cell motility"/>
    <property type="evidence" value="ECO:0007669"/>
    <property type="project" value="TreeGrafter"/>
</dbReference>
<dbReference type="EC" id="2.7.7.65" evidence="1"/>